<dbReference type="EMBL" id="CDSF01000101">
    <property type="protein sequence ID" value="CEP00513.1"/>
    <property type="molecule type" value="Genomic_DNA"/>
</dbReference>
<dbReference type="GO" id="GO:0015038">
    <property type="term" value="F:glutathione disulfide oxidoreductase activity"/>
    <property type="evidence" value="ECO:0007669"/>
    <property type="project" value="TreeGrafter"/>
</dbReference>
<evidence type="ECO:0000259" key="2">
    <source>
        <dbReference type="Pfam" id="PF00462"/>
    </source>
</evidence>
<dbReference type="STRING" id="37360.A0A0G4IYS5"/>
<keyword evidence="5" id="KW-1185">Reference proteome</keyword>
<keyword evidence="4" id="KW-0496">Mitochondrion</keyword>
<dbReference type="InterPro" id="IPR002109">
    <property type="entry name" value="Glutaredoxin"/>
</dbReference>
<reference evidence="3 5" key="1">
    <citation type="submission" date="2015-02" db="EMBL/GenBank/DDBJ databases">
        <authorList>
            <person name="Chooi Y.-H."/>
        </authorList>
    </citation>
    <scope>NUCLEOTIDE SEQUENCE [LARGE SCALE GENOMIC DNA]</scope>
    <source>
        <strain evidence="3">E3</strain>
    </source>
</reference>
<dbReference type="PANTHER" id="PTHR45694:SF5">
    <property type="entry name" value="GLUTAREDOXIN 2"/>
    <property type="match status" value="1"/>
</dbReference>
<gene>
    <name evidence="3" type="ORF">PBRA_001567</name>
    <name evidence="4" type="ORF">PLBR_LOCUS1203</name>
</gene>
<sequence length="123" mass="13383">MLRVLLWGGRRPFSADAAPPARAFIEDTISRNKVVVFSKTTCGYCARAKSMLGQLNIPYTAVELNQHANGNEIQDTLFEMTTQSTVPNIFIAGQSIGGSSDLLEAYSNGELALQLAKADIYIK</sequence>
<dbReference type="InterPro" id="IPR014025">
    <property type="entry name" value="Glutaredoxin_subgr"/>
</dbReference>
<dbReference type="Pfam" id="PF00462">
    <property type="entry name" value="Glutaredoxin"/>
    <property type="match status" value="1"/>
</dbReference>
<dbReference type="GO" id="GO:0005737">
    <property type="term" value="C:cytoplasm"/>
    <property type="evidence" value="ECO:0007669"/>
    <property type="project" value="TreeGrafter"/>
</dbReference>
<keyword evidence="1" id="KW-0676">Redox-active center</keyword>
<evidence type="ECO:0000313" key="6">
    <source>
        <dbReference type="Proteomes" id="UP000290189"/>
    </source>
</evidence>
<accession>A0A0G4IYS5</accession>
<dbReference type="AlphaFoldDB" id="A0A0G4IYS5"/>
<geneLocation type="mitochondrion" evidence="4"/>
<feature type="domain" description="Glutaredoxin" evidence="2">
    <location>
        <begin position="34"/>
        <end position="96"/>
    </location>
</feature>
<evidence type="ECO:0000313" key="3">
    <source>
        <dbReference type="EMBL" id="CEP00513.1"/>
    </source>
</evidence>
<dbReference type="OMA" id="GATHCPY"/>
<dbReference type="NCBIfam" id="TIGR02180">
    <property type="entry name" value="GRX_euk"/>
    <property type="match status" value="1"/>
</dbReference>
<dbReference type="GO" id="GO:0034599">
    <property type="term" value="P:cellular response to oxidative stress"/>
    <property type="evidence" value="ECO:0007669"/>
    <property type="project" value="TreeGrafter"/>
</dbReference>
<evidence type="ECO:0000313" key="4">
    <source>
        <dbReference type="EMBL" id="SPQ93988.1"/>
    </source>
</evidence>
<protein>
    <recommendedName>
        <fullName evidence="2">Glutaredoxin domain-containing protein</fullName>
    </recommendedName>
</protein>
<organism evidence="3 5">
    <name type="scientific">Plasmodiophora brassicae</name>
    <name type="common">Clubroot disease agent</name>
    <dbReference type="NCBI Taxonomy" id="37360"/>
    <lineage>
        <taxon>Eukaryota</taxon>
        <taxon>Sar</taxon>
        <taxon>Rhizaria</taxon>
        <taxon>Endomyxa</taxon>
        <taxon>Phytomyxea</taxon>
        <taxon>Plasmodiophorida</taxon>
        <taxon>Plasmodiophoridae</taxon>
        <taxon>Plasmodiophora</taxon>
    </lineage>
</organism>
<evidence type="ECO:0000313" key="5">
    <source>
        <dbReference type="Proteomes" id="UP000039324"/>
    </source>
</evidence>
<name>A0A0G4IYS5_PLABS</name>
<dbReference type="Gene3D" id="3.40.30.10">
    <property type="entry name" value="Glutaredoxin"/>
    <property type="match status" value="1"/>
</dbReference>
<dbReference type="PANTHER" id="PTHR45694">
    <property type="entry name" value="GLUTAREDOXIN 2"/>
    <property type="match status" value="1"/>
</dbReference>
<dbReference type="OrthoDB" id="418495at2759"/>
<dbReference type="PRINTS" id="PR00160">
    <property type="entry name" value="GLUTAREDOXIN"/>
</dbReference>
<dbReference type="CDD" id="cd03419">
    <property type="entry name" value="GRX_GRXh_1_2_like"/>
    <property type="match status" value="1"/>
</dbReference>
<dbReference type="PROSITE" id="PS51354">
    <property type="entry name" value="GLUTAREDOXIN_2"/>
    <property type="match status" value="1"/>
</dbReference>
<proteinExistence type="predicted"/>
<dbReference type="Proteomes" id="UP000039324">
    <property type="component" value="Unassembled WGS sequence"/>
</dbReference>
<dbReference type="EMBL" id="OVEO01000002">
    <property type="protein sequence ID" value="SPQ93988.1"/>
    <property type="molecule type" value="Genomic_DNA"/>
</dbReference>
<evidence type="ECO:0000256" key="1">
    <source>
        <dbReference type="ARBA" id="ARBA00023284"/>
    </source>
</evidence>
<dbReference type="FunFam" id="3.40.30.10:FF:000026">
    <property type="entry name" value="Glutaredoxin 2"/>
    <property type="match status" value="1"/>
</dbReference>
<reference evidence="4 6" key="2">
    <citation type="submission" date="2018-03" db="EMBL/GenBank/DDBJ databases">
        <authorList>
            <person name="Fogelqvist J."/>
        </authorList>
    </citation>
    <scope>NUCLEOTIDE SEQUENCE [LARGE SCALE GENOMIC DNA]</scope>
</reference>
<dbReference type="Proteomes" id="UP000290189">
    <property type="component" value="Unassembled WGS sequence"/>
</dbReference>
<dbReference type="SUPFAM" id="SSF52833">
    <property type="entry name" value="Thioredoxin-like"/>
    <property type="match status" value="1"/>
</dbReference>
<dbReference type="InterPro" id="IPR011899">
    <property type="entry name" value="Glutaredoxin_euk/vir"/>
</dbReference>
<dbReference type="InterPro" id="IPR036249">
    <property type="entry name" value="Thioredoxin-like_sf"/>
</dbReference>